<evidence type="ECO:0000256" key="5">
    <source>
        <dbReference type="ARBA" id="ARBA00023242"/>
    </source>
</evidence>
<comment type="caution">
    <text evidence="8">The sequence shown here is derived from an EMBL/GenBank/DDBJ whole genome shotgun (WGS) entry which is preliminary data.</text>
</comment>
<dbReference type="PROSITE" id="PS51369">
    <property type="entry name" value="TCP"/>
    <property type="match status" value="1"/>
</dbReference>
<dbReference type="Proteomes" id="UP000825935">
    <property type="component" value="Chromosome 25"/>
</dbReference>
<evidence type="ECO:0000256" key="4">
    <source>
        <dbReference type="ARBA" id="ARBA00023163"/>
    </source>
</evidence>
<evidence type="ECO:0000256" key="1">
    <source>
        <dbReference type="ARBA" id="ARBA00004123"/>
    </source>
</evidence>
<dbReference type="EMBL" id="CM035430">
    <property type="protein sequence ID" value="KAH7297842.1"/>
    <property type="molecule type" value="Genomic_DNA"/>
</dbReference>
<keyword evidence="3" id="KW-0238">DNA-binding</keyword>
<reference evidence="8" key="1">
    <citation type="submission" date="2021-08" db="EMBL/GenBank/DDBJ databases">
        <title>WGS assembly of Ceratopteris richardii.</title>
        <authorList>
            <person name="Marchant D.B."/>
            <person name="Chen G."/>
            <person name="Jenkins J."/>
            <person name="Shu S."/>
            <person name="Leebens-Mack J."/>
            <person name="Grimwood J."/>
            <person name="Schmutz J."/>
            <person name="Soltis P."/>
            <person name="Soltis D."/>
            <person name="Chen Z.-H."/>
        </authorList>
    </citation>
    <scope>NUCLEOTIDE SEQUENCE</scope>
    <source>
        <strain evidence="8">Whitten #5841</strain>
        <tissue evidence="8">Leaf</tissue>
    </source>
</reference>
<accession>A0A8T2RN24</accession>
<gene>
    <name evidence="8" type="ORF">KP509_25G015000</name>
</gene>
<dbReference type="AlphaFoldDB" id="A0A8T2RN24"/>
<feature type="domain" description="TCP" evidence="7">
    <location>
        <begin position="112"/>
        <end position="166"/>
    </location>
</feature>
<sequence>MHFSSCEPLRNSGIDYDGNGEYDHEFDGPVQSSDPDQTMLVITSCIPSPSAPVRSPSGVSGTFPVDQKQSHLHPALRSLPSQAVAPTIAAFPQESSECAQLLKRTPAKRSSTKDRHTKVDGRGRRIRIPAVCAARIFQLTRELGHKSDGETVEWLLRHAETAVIAATGSGTVPASFQTSSASKRSTSSSSMSAQLEKLPSFHGRVMTSGGSRGIEQATGSSYPWKHADAREDQTVKANLGSFIGRGDTREAVLQYNMHPTLGQEHVIGKLSELADEGRNHRATETTYGADVTKSSESDKKQMEMFSIGGLSGSQGSIATTNNFMPMWALASTPMPTFSGNVPGTFWMLPLNASPLGTAIMHPTGYDQTVWSLPAGDMNGSIHRMSTVASSSRQVQHGHRFNARGPDQVNYPASANMTADFPNTTLLTALPGNTLAVVQKIESGDFDFEGIHYGHVPAGSHVLKFKSTPREDKDLATFAPSKDSFPDQQQPQEEELHQQGRSAGYVKPVTQ</sequence>
<dbReference type="GO" id="GO:0003700">
    <property type="term" value="F:DNA-binding transcription factor activity"/>
    <property type="evidence" value="ECO:0007669"/>
    <property type="project" value="InterPro"/>
</dbReference>
<name>A0A8T2RN24_CERRI</name>
<dbReference type="GO" id="GO:0005634">
    <property type="term" value="C:nucleus"/>
    <property type="evidence" value="ECO:0007669"/>
    <property type="project" value="UniProtKB-SubCell"/>
</dbReference>
<keyword evidence="2" id="KW-0805">Transcription regulation</keyword>
<keyword evidence="9" id="KW-1185">Reference proteome</keyword>
<feature type="region of interest" description="Disordered" evidence="6">
    <location>
        <begin position="171"/>
        <end position="194"/>
    </location>
</feature>
<evidence type="ECO:0000256" key="3">
    <source>
        <dbReference type="ARBA" id="ARBA00023125"/>
    </source>
</evidence>
<dbReference type="InterPro" id="IPR005333">
    <property type="entry name" value="Transcription_factor_TCP"/>
</dbReference>
<evidence type="ECO:0000313" key="8">
    <source>
        <dbReference type="EMBL" id="KAH7297842.1"/>
    </source>
</evidence>
<dbReference type="InterPro" id="IPR017887">
    <property type="entry name" value="TF_TCP_subgr"/>
</dbReference>
<organism evidence="8 9">
    <name type="scientific">Ceratopteris richardii</name>
    <name type="common">Triangle waterfern</name>
    <dbReference type="NCBI Taxonomy" id="49495"/>
    <lineage>
        <taxon>Eukaryota</taxon>
        <taxon>Viridiplantae</taxon>
        <taxon>Streptophyta</taxon>
        <taxon>Embryophyta</taxon>
        <taxon>Tracheophyta</taxon>
        <taxon>Polypodiopsida</taxon>
        <taxon>Polypodiidae</taxon>
        <taxon>Polypodiales</taxon>
        <taxon>Pteridineae</taxon>
        <taxon>Pteridaceae</taxon>
        <taxon>Parkerioideae</taxon>
        <taxon>Ceratopteris</taxon>
    </lineage>
</organism>
<dbReference type="PANTHER" id="PTHR31072:SF170">
    <property type="entry name" value="TRANSCRIPTION FACTOR TCP15-RELATED"/>
    <property type="match status" value="1"/>
</dbReference>
<evidence type="ECO:0000313" key="9">
    <source>
        <dbReference type="Proteomes" id="UP000825935"/>
    </source>
</evidence>
<protein>
    <recommendedName>
        <fullName evidence="7">TCP domain-containing protein</fullName>
    </recommendedName>
</protein>
<proteinExistence type="predicted"/>
<feature type="region of interest" description="Disordered" evidence="6">
    <location>
        <begin position="1"/>
        <end position="31"/>
    </location>
</feature>
<dbReference type="GO" id="GO:0043565">
    <property type="term" value="F:sequence-specific DNA binding"/>
    <property type="evidence" value="ECO:0007669"/>
    <property type="project" value="TreeGrafter"/>
</dbReference>
<dbReference type="OrthoDB" id="1911901at2759"/>
<keyword evidence="5" id="KW-0539">Nucleus</keyword>
<keyword evidence="4" id="KW-0804">Transcription</keyword>
<dbReference type="PANTHER" id="PTHR31072">
    <property type="entry name" value="TRANSCRIPTION FACTOR TCP4-RELATED"/>
    <property type="match status" value="1"/>
</dbReference>
<comment type="subcellular location">
    <subcellularLocation>
        <location evidence="1">Nucleus</location>
    </subcellularLocation>
</comment>
<dbReference type="Pfam" id="PF03634">
    <property type="entry name" value="TCP"/>
    <property type="match status" value="1"/>
</dbReference>
<evidence type="ECO:0000259" key="7">
    <source>
        <dbReference type="PROSITE" id="PS51369"/>
    </source>
</evidence>
<evidence type="ECO:0000256" key="2">
    <source>
        <dbReference type="ARBA" id="ARBA00023015"/>
    </source>
</evidence>
<evidence type="ECO:0000256" key="6">
    <source>
        <dbReference type="SAM" id="MobiDB-lite"/>
    </source>
</evidence>
<feature type="region of interest" description="Disordered" evidence="6">
    <location>
        <begin position="475"/>
        <end position="510"/>
    </location>
</feature>
<feature type="compositionally biased region" description="Low complexity" evidence="6">
    <location>
        <begin position="174"/>
        <end position="193"/>
    </location>
</feature>